<protein>
    <recommendedName>
        <fullName evidence="3">DUF3598 domain-containing protein</fullName>
    </recommendedName>
</protein>
<reference evidence="2" key="1">
    <citation type="submission" date="2016-04" db="EMBL/GenBank/DDBJ databases">
        <authorList>
            <person name="Chen L."/>
            <person name="Zhuang W."/>
            <person name="Wang G."/>
        </authorList>
    </citation>
    <scope>NUCLEOTIDE SEQUENCE [LARGE SCALE GENOMIC DNA]</scope>
    <source>
        <strain evidence="2">208</strain>
    </source>
</reference>
<evidence type="ECO:0000313" key="1">
    <source>
        <dbReference type="EMBL" id="OQP47978.1"/>
    </source>
</evidence>
<dbReference type="Proteomes" id="UP000192276">
    <property type="component" value="Unassembled WGS sequence"/>
</dbReference>
<accession>A0A1V9EP99</accession>
<organism evidence="1 2">
    <name type="scientific">Niastella populi</name>
    <dbReference type="NCBI Taxonomy" id="550983"/>
    <lineage>
        <taxon>Bacteria</taxon>
        <taxon>Pseudomonadati</taxon>
        <taxon>Bacteroidota</taxon>
        <taxon>Chitinophagia</taxon>
        <taxon>Chitinophagales</taxon>
        <taxon>Chitinophagaceae</taxon>
        <taxon>Niastella</taxon>
    </lineage>
</organism>
<dbReference type="OrthoDB" id="677387at2"/>
<sequence>MNDQHLSGKWIGAYTYGDEYDETVRGKTVDFELNISVENGSIIGECRDSEAAGHFEKPATIEGTVLDNSISFIKRYPYYWQHEKGGQRFLPKLPSQEISYSGRFENDRFEGEWEIVTTLVDAQGEMISYKGFGSWFMVKEKLS</sequence>
<evidence type="ECO:0008006" key="3">
    <source>
        <dbReference type="Google" id="ProtNLM"/>
    </source>
</evidence>
<comment type="caution">
    <text evidence="1">The sequence shown here is derived from an EMBL/GenBank/DDBJ whole genome shotgun (WGS) entry which is preliminary data.</text>
</comment>
<evidence type="ECO:0000313" key="2">
    <source>
        <dbReference type="Proteomes" id="UP000192276"/>
    </source>
</evidence>
<proteinExistence type="predicted"/>
<dbReference type="RefSeq" id="WP_081170331.1">
    <property type="nucleotide sequence ID" value="NZ_LWBP01000235.1"/>
</dbReference>
<name>A0A1V9EP99_9BACT</name>
<dbReference type="EMBL" id="LWBP01000235">
    <property type="protein sequence ID" value="OQP47978.1"/>
    <property type="molecule type" value="Genomic_DNA"/>
</dbReference>
<gene>
    <name evidence="1" type="ORF">A4R26_31495</name>
</gene>
<keyword evidence="2" id="KW-1185">Reference proteome</keyword>
<dbReference type="AlphaFoldDB" id="A0A1V9EP99"/>